<dbReference type="GO" id="GO:0005886">
    <property type="term" value="C:plasma membrane"/>
    <property type="evidence" value="ECO:0007669"/>
    <property type="project" value="TreeGrafter"/>
</dbReference>
<dbReference type="OrthoDB" id="5819686at2759"/>
<evidence type="ECO:0000313" key="3">
    <source>
        <dbReference type="Proteomes" id="UP000008068"/>
    </source>
</evidence>
<dbReference type="InterPro" id="IPR019428">
    <property type="entry name" value="7TM_GPCR_serpentine_rcpt_Str"/>
</dbReference>
<feature type="transmembrane region" description="Helical" evidence="1">
    <location>
        <begin position="6"/>
        <end position="25"/>
    </location>
</feature>
<keyword evidence="1" id="KW-0472">Membrane</keyword>
<gene>
    <name evidence="2" type="ORF">CAEBREN_30782</name>
</gene>
<dbReference type="PANTHER" id="PTHR22943">
    <property type="entry name" value="7-TRANSMEMBRANE DOMAIN RECEPTOR C.ELEGANS"/>
    <property type="match status" value="1"/>
</dbReference>
<dbReference type="EMBL" id="GL381205">
    <property type="protein sequence ID" value="EGT35946.1"/>
    <property type="molecule type" value="Genomic_DNA"/>
</dbReference>
<accession>G0PLW0</accession>
<dbReference type="Proteomes" id="UP000008068">
    <property type="component" value="Unassembled WGS sequence"/>
</dbReference>
<dbReference type="eggNOG" id="ENOG502T0B9">
    <property type="taxonomic scope" value="Eukaryota"/>
</dbReference>
<evidence type="ECO:0000256" key="1">
    <source>
        <dbReference type="SAM" id="Phobius"/>
    </source>
</evidence>
<keyword evidence="3" id="KW-1185">Reference proteome</keyword>
<dbReference type="PANTHER" id="PTHR22943:SF81">
    <property type="entry name" value="SEVEN TM RECEPTOR"/>
    <property type="match status" value="1"/>
</dbReference>
<evidence type="ECO:0000313" key="2">
    <source>
        <dbReference type="EMBL" id="EGT35946.1"/>
    </source>
</evidence>
<sequence>MSSIGCFMIIVVCFSTILFCAYNIFRSMKNTQSHMSARTLELNRQLFLTLTFQTILPFIMMYSPVGLLLTLPMFEVYVGRISNYAGASVSIYPSLEPLIAMICIKEFKKAFMS</sequence>
<dbReference type="SUPFAM" id="SSF81321">
    <property type="entry name" value="Family A G protein-coupled receptor-like"/>
    <property type="match status" value="1"/>
</dbReference>
<keyword evidence="1" id="KW-1133">Transmembrane helix</keyword>
<dbReference type="HOGENOM" id="CLU_036335_8_0_1"/>
<name>G0PLW0_CAEBE</name>
<proteinExistence type="predicted"/>
<keyword evidence="1" id="KW-0812">Transmembrane</keyword>
<dbReference type="GO" id="GO:0038022">
    <property type="term" value="F:G protein-coupled olfactory receptor activity"/>
    <property type="evidence" value="ECO:0007669"/>
    <property type="project" value="TreeGrafter"/>
</dbReference>
<organism evidence="3">
    <name type="scientific">Caenorhabditis brenneri</name>
    <name type="common">Nematode worm</name>
    <dbReference type="NCBI Taxonomy" id="135651"/>
    <lineage>
        <taxon>Eukaryota</taxon>
        <taxon>Metazoa</taxon>
        <taxon>Ecdysozoa</taxon>
        <taxon>Nematoda</taxon>
        <taxon>Chromadorea</taxon>
        <taxon>Rhabditida</taxon>
        <taxon>Rhabditina</taxon>
        <taxon>Rhabditomorpha</taxon>
        <taxon>Rhabditoidea</taxon>
        <taxon>Rhabditidae</taxon>
        <taxon>Peloderinae</taxon>
        <taxon>Caenorhabditis</taxon>
    </lineage>
</organism>
<dbReference type="GO" id="GO:0042048">
    <property type="term" value="P:olfactory behavior"/>
    <property type="evidence" value="ECO:0007669"/>
    <property type="project" value="TreeGrafter"/>
</dbReference>
<protein>
    <recommendedName>
        <fullName evidence="4">Seven TM Receptor</fullName>
    </recommendedName>
</protein>
<dbReference type="Pfam" id="PF10326">
    <property type="entry name" value="7TM_GPCR_Str"/>
    <property type="match status" value="1"/>
</dbReference>
<dbReference type="InParanoid" id="G0PLW0"/>
<feature type="transmembrane region" description="Helical" evidence="1">
    <location>
        <begin position="46"/>
        <end position="69"/>
    </location>
</feature>
<dbReference type="AlphaFoldDB" id="G0PLW0"/>
<evidence type="ECO:0008006" key="4">
    <source>
        <dbReference type="Google" id="ProtNLM"/>
    </source>
</evidence>
<reference evidence="3" key="1">
    <citation type="submission" date="2011-07" db="EMBL/GenBank/DDBJ databases">
        <authorList>
            <consortium name="Caenorhabditis brenneri Sequencing and Analysis Consortium"/>
            <person name="Wilson R.K."/>
        </authorList>
    </citation>
    <scope>NUCLEOTIDE SEQUENCE [LARGE SCALE GENOMIC DNA]</scope>
    <source>
        <strain evidence="3">PB2801</strain>
    </source>
</reference>